<reference evidence="2 3" key="3">
    <citation type="journal article" date="2010" name="BMC Genomics">
        <title>Transcriptome sequencing and comparative analysis of cucumber flowers with different sex types.</title>
        <authorList>
            <person name="Guo S."/>
            <person name="Zheng Y."/>
            <person name="Joung J.G."/>
            <person name="Liu S."/>
            <person name="Zhang Z."/>
            <person name="Crasta O.R."/>
            <person name="Sobral B.W."/>
            <person name="Xu Y."/>
            <person name="Huang S."/>
            <person name="Fei Z."/>
        </authorList>
    </citation>
    <scope>NUCLEOTIDE SEQUENCE [LARGE SCALE GENOMIC DNA]</scope>
    <source>
        <strain evidence="3">cv. 9930</strain>
    </source>
</reference>
<feature type="transmembrane region" description="Helical" evidence="1">
    <location>
        <begin position="16"/>
        <end position="34"/>
    </location>
</feature>
<keyword evidence="1" id="KW-1133">Transmembrane helix</keyword>
<evidence type="ECO:0000313" key="3">
    <source>
        <dbReference type="Proteomes" id="UP000029981"/>
    </source>
</evidence>
<keyword evidence="1" id="KW-0472">Membrane</keyword>
<sequence length="66" mass="7386">MSQKFLLMEIPATEEVAHVVILTPLMVFIIVQLFTMTPSKDFKIEIPIDRPICIPSVLGLSSVQLC</sequence>
<name>A0A0A0K385_CUCSA</name>
<reference evidence="2 3" key="1">
    <citation type="journal article" date="2009" name="Nat. Genet.">
        <title>The genome of the cucumber, Cucumis sativus L.</title>
        <authorList>
            <person name="Huang S."/>
            <person name="Li R."/>
            <person name="Zhang Z."/>
            <person name="Li L."/>
            <person name="Gu X."/>
            <person name="Fan W."/>
            <person name="Lucas W.J."/>
            <person name="Wang X."/>
            <person name="Xie B."/>
            <person name="Ni P."/>
            <person name="Ren Y."/>
            <person name="Zhu H."/>
            <person name="Li J."/>
            <person name="Lin K."/>
            <person name="Jin W."/>
            <person name="Fei Z."/>
            <person name="Li G."/>
            <person name="Staub J."/>
            <person name="Kilian A."/>
            <person name="van der Vossen E.A."/>
            <person name="Wu Y."/>
            <person name="Guo J."/>
            <person name="He J."/>
            <person name="Jia Z."/>
            <person name="Ren Y."/>
            <person name="Tian G."/>
            <person name="Lu Y."/>
            <person name="Ruan J."/>
            <person name="Qian W."/>
            <person name="Wang M."/>
            <person name="Huang Q."/>
            <person name="Li B."/>
            <person name="Xuan Z."/>
            <person name="Cao J."/>
            <person name="Asan"/>
            <person name="Wu Z."/>
            <person name="Zhang J."/>
            <person name="Cai Q."/>
            <person name="Bai Y."/>
            <person name="Zhao B."/>
            <person name="Han Y."/>
            <person name="Li Y."/>
            <person name="Li X."/>
            <person name="Wang S."/>
            <person name="Shi Q."/>
            <person name="Liu S."/>
            <person name="Cho W.K."/>
            <person name="Kim J.Y."/>
            <person name="Xu Y."/>
            <person name="Heller-Uszynska K."/>
            <person name="Miao H."/>
            <person name="Cheng Z."/>
            <person name="Zhang S."/>
            <person name="Wu J."/>
            <person name="Yang Y."/>
            <person name="Kang H."/>
            <person name="Li M."/>
            <person name="Liang H."/>
            <person name="Ren X."/>
            <person name="Shi Z."/>
            <person name="Wen M."/>
            <person name="Jian M."/>
            <person name="Yang H."/>
            <person name="Zhang G."/>
            <person name="Yang Z."/>
            <person name="Chen R."/>
            <person name="Liu S."/>
            <person name="Li J."/>
            <person name="Ma L."/>
            <person name="Liu H."/>
            <person name="Zhou Y."/>
            <person name="Zhao J."/>
            <person name="Fang X."/>
            <person name="Li G."/>
            <person name="Fang L."/>
            <person name="Li Y."/>
            <person name="Liu D."/>
            <person name="Zheng H."/>
            <person name="Zhang Y."/>
            <person name="Qin N."/>
            <person name="Li Z."/>
            <person name="Yang G."/>
            <person name="Yang S."/>
            <person name="Bolund L."/>
            <person name="Kristiansen K."/>
            <person name="Zheng H."/>
            <person name="Li S."/>
            <person name="Zhang X."/>
            <person name="Yang H."/>
            <person name="Wang J."/>
            <person name="Sun R."/>
            <person name="Zhang B."/>
            <person name="Jiang S."/>
            <person name="Wang J."/>
            <person name="Du Y."/>
            <person name="Li S."/>
        </authorList>
    </citation>
    <scope>NUCLEOTIDE SEQUENCE [LARGE SCALE GENOMIC DNA]</scope>
    <source>
        <strain evidence="3">cv. 9930</strain>
    </source>
</reference>
<evidence type="ECO:0000256" key="1">
    <source>
        <dbReference type="SAM" id="Phobius"/>
    </source>
</evidence>
<reference evidence="2 3" key="4">
    <citation type="journal article" date="2011" name="BMC Genomics">
        <title>RNA-Seq improves annotation of protein-coding genes in the cucumber genome.</title>
        <authorList>
            <person name="Li Z."/>
            <person name="Zhang Z."/>
            <person name="Yan P."/>
            <person name="Huang S."/>
            <person name="Fei Z."/>
            <person name="Lin K."/>
        </authorList>
    </citation>
    <scope>NUCLEOTIDE SEQUENCE [LARGE SCALE GENOMIC DNA]</scope>
    <source>
        <strain evidence="3">cv. 9930</strain>
    </source>
</reference>
<keyword evidence="1" id="KW-0812">Transmembrane</keyword>
<dbReference type="AlphaFoldDB" id="A0A0A0K385"/>
<proteinExistence type="predicted"/>
<accession>A0A0A0K385</accession>
<dbReference type="EMBL" id="CM002928">
    <property type="protein sequence ID" value="KGN43439.1"/>
    <property type="molecule type" value="Genomic_DNA"/>
</dbReference>
<evidence type="ECO:0000313" key="2">
    <source>
        <dbReference type="EMBL" id="KGN43439.1"/>
    </source>
</evidence>
<gene>
    <name evidence="2" type="ORF">Csa_7G036440</name>
</gene>
<reference evidence="2 3" key="2">
    <citation type="journal article" date="2009" name="PLoS ONE">
        <title>An integrated genetic and cytogenetic map of the cucumber genome.</title>
        <authorList>
            <person name="Ren Y."/>
            <person name="Zhang Z."/>
            <person name="Liu J."/>
            <person name="Staub J.E."/>
            <person name="Han Y."/>
            <person name="Cheng Z."/>
            <person name="Li X."/>
            <person name="Lu J."/>
            <person name="Miao H."/>
            <person name="Kang H."/>
            <person name="Xie B."/>
            <person name="Gu X."/>
            <person name="Wang X."/>
            <person name="Du Y."/>
            <person name="Jin W."/>
            <person name="Huang S."/>
        </authorList>
    </citation>
    <scope>NUCLEOTIDE SEQUENCE [LARGE SCALE GENOMIC DNA]</scope>
    <source>
        <strain evidence="3">cv. 9930</strain>
    </source>
</reference>
<organism evidence="2 3">
    <name type="scientific">Cucumis sativus</name>
    <name type="common">Cucumber</name>
    <dbReference type="NCBI Taxonomy" id="3659"/>
    <lineage>
        <taxon>Eukaryota</taxon>
        <taxon>Viridiplantae</taxon>
        <taxon>Streptophyta</taxon>
        <taxon>Embryophyta</taxon>
        <taxon>Tracheophyta</taxon>
        <taxon>Spermatophyta</taxon>
        <taxon>Magnoliopsida</taxon>
        <taxon>eudicotyledons</taxon>
        <taxon>Gunneridae</taxon>
        <taxon>Pentapetalae</taxon>
        <taxon>rosids</taxon>
        <taxon>fabids</taxon>
        <taxon>Cucurbitales</taxon>
        <taxon>Cucurbitaceae</taxon>
        <taxon>Benincaseae</taxon>
        <taxon>Cucumis</taxon>
    </lineage>
</organism>
<dbReference type="Proteomes" id="UP000029981">
    <property type="component" value="Chromosome 7"/>
</dbReference>
<dbReference type="Gramene" id="KGN43439">
    <property type="protein sequence ID" value="KGN43439"/>
    <property type="gene ID" value="Csa_7G036440"/>
</dbReference>
<protein>
    <submittedName>
        <fullName evidence="2">Uncharacterized protein</fullName>
    </submittedName>
</protein>
<keyword evidence="3" id="KW-1185">Reference proteome</keyword>